<sequence length="104" mass="12135">MYRLVLLPVAKEDIKDAASWYESKKEKLGKRFTLHVRQITAIVKENPYLYAIRYNEVRTAVLDMFPFMIHYIIDEPGKKVVIIAVLHTSRTPDIWTGNRNSGEL</sequence>
<dbReference type="Proteomes" id="UP000618754">
    <property type="component" value="Unassembled WGS sequence"/>
</dbReference>
<evidence type="ECO:0000256" key="1">
    <source>
        <dbReference type="ARBA" id="ARBA00022649"/>
    </source>
</evidence>
<dbReference type="InterPro" id="IPR007712">
    <property type="entry name" value="RelE/ParE_toxin"/>
</dbReference>
<dbReference type="EMBL" id="JACWMW010000001">
    <property type="protein sequence ID" value="MBD1383860.1"/>
    <property type="molecule type" value="Genomic_DNA"/>
</dbReference>
<reference evidence="2 3" key="1">
    <citation type="submission" date="2020-09" db="EMBL/GenBank/DDBJ databases">
        <title>Novel species of Mucilaginibacter isolated from a glacier on the Tibetan Plateau.</title>
        <authorList>
            <person name="Liu Q."/>
            <person name="Xin Y.-H."/>
        </authorList>
    </citation>
    <scope>NUCLEOTIDE SEQUENCE [LARGE SCALE GENOMIC DNA]</scope>
    <source>
        <strain evidence="2 3">CGMCC 1.13878</strain>
    </source>
</reference>
<evidence type="ECO:0000313" key="2">
    <source>
        <dbReference type="EMBL" id="MBD1383860.1"/>
    </source>
</evidence>
<keyword evidence="1" id="KW-1277">Toxin-antitoxin system</keyword>
<protein>
    <submittedName>
        <fullName evidence="2">Type II toxin-antitoxin system RelE/ParE family toxin</fullName>
    </submittedName>
</protein>
<keyword evidence="3" id="KW-1185">Reference proteome</keyword>
<comment type="caution">
    <text evidence="2">The sequence shown here is derived from an EMBL/GenBank/DDBJ whole genome shotgun (WGS) entry which is preliminary data.</text>
</comment>
<accession>A0ABR7WZV6</accession>
<organism evidence="2 3">
    <name type="scientific">Mucilaginibacter rigui</name>
    <dbReference type="NCBI Taxonomy" id="534635"/>
    <lineage>
        <taxon>Bacteria</taxon>
        <taxon>Pseudomonadati</taxon>
        <taxon>Bacteroidota</taxon>
        <taxon>Sphingobacteriia</taxon>
        <taxon>Sphingobacteriales</taxon>
        <taxon>Sphingobacteriaceae</taxon>
        <taxon>Mucilaginibacter</taxon>
    </lineage>
</organism>
<proteinExistence type="predicted"/>
<name>A0ABR7WZV6_9SPHI</name>
<dbReference type="Gene3D" id="3.30.2310.20">
    <property type="entry name" value="RelE-like"/>
    <property type="match status" value="1"/>
</dbReference>
<gene>
    <name evidence="2" type="ORF">IDJ75_01100</name>
</gene>
<dbReference type="Pfam" id="PF05016">
    <property type="entry name" value="ParE_toxin"/>
    <property type="match status" value="1"/>
</dbReference>
<dbReference type="InterPro" id="IPR035093">
    <property type="entry name" value="RelE/ParE_toxin_dom_sf"/>
</dbReference>
<evidence type="ECO:0000313" key="3">
    <source>
        <dbReference type="Proteomes" id="UP000618754"/>
    </source>
</evidence>
<dbReference type="RefSeq" id="WP_191173775.1">
    <property type="nucleotide sequence ID" value="NZ_JACWMW010000001.1"/>
</dbReference>